<proteinExistence type="predicted"/>
<gene>
    <name evidence="1" type="ORF">DB32_003015</name>
</gene>
<organism evidence="1 2">
    <name type="scientific">Sandaracinus amylolyticus</name>
    <dbReference type="NCBI Taxonomy" id="927083"/>
    <lineage>
        <taxon>Bacteria</taxon>
        <taxon>Pseudomonadati</taxon>
        <taxon>Myxococcota</taxon>
        <taxon>Polyangia</taxon>
        <taxon>Polyangiales</taxon>
        <taxon>Sandaracinaceae</taxon>
        <taxon>Sandaracinus</taxon>
    </lineage>
</organism>
<reference evidence="1 2" key="1">
    <citation type="submission" date="2015-03" db="EMBL/GenBank/DDBJ databases">
        <title>Genome assembly of Sandaracinus amylolyticus DSM 53668.</title>
        <authorList>
            <person name="Sharma G."/>
            <person name="Subramanian S."/>
        </authorList>
    </citation>
    <scope>NUCLEOTIDE SEQUENCE [LARGE SCALE GENOMIC DNA]</scope>
    <source>
        <strain evidence="1 2">DSM 53668</strain>
    </source>
</reference>
<dbReference type="AlphaFoldDB" id="A0A0F6YHM5"/>
<dbReference type="RefSeq" id="WP_157069046.1">
    <property type="nucleotide sequence ID" value="NZ_CP011125.1"/>
</dbReference>
<dbReference type="KEGG" id="samy:DB32_003015"/>
<sequence length="66" mass="7551">MKKRDLSRRIAARRKLHAMAHEAAPFFGRERLARMLRDRAPDLVKLVGEREVEAMVELVSRPLGAA</sequence>
<name>A0A0F6YHM5_9BACT</name>
<dbReference type="Proteomes" id="UP000034883">
    <property type="component" value="Chromosome"/>
</dbReference>
<evidence type="ECO:0000313" key="1">
    <source>
        <dbReference type="EMBL" id="AKF05866.1"/>
    </source>
</evidence>
<keyword evidence="2" id="KW-1185">Reference proteome</keyword>
<dbReference type="STRING" id="927083.DB32_003015"/>
<accession>A0A0F6YHM5</accession>
<evidence type="ECO:0000313" key="2">
    <source>
        <dbReference type="Proteomes" id="UP000034883"/>
    </source>
</evidence>
<protein>
    <submittedName>
        <fullName evidence="1">Uncharacterized protein</fullName>
    </submittedName>
</protein>
<dbReference type="EMBL" id="CP011125">
    <property type="protein sequence ID" value="AKF05866.1"/>
    <property type="molecule type" value="Genomic_DNA"/>
</dbReference>